<comment type="caution">
    <text evidence="2">The sequence shown here is derived from an EMBL/GenBank/DDBJ whole genome shotgun (WGS) entry which is preliminary data.</text>
</comment>
<gene>
    <name evidence="2" type="ORF">FB458_0855</name>
</gene>
<dbReference type="NCBIfam" id="NF002805">
    <property type="entry name" value="PRK02947.1"/>
    <property type="match status" value="1"/>
</dbReference>
<dbReference type="PANTHER" id="PTHR30390">
    <property type="entry name" value="SEDOHEPTULOSE 7-PHOSPHATE ISOMERASE / DNAA INITIATOR-ASSOCIATING FACTOR FOR REPLICATION INITIATION"/>
    <property type="match status" value="1"/>
</dbReference>
<dbReference type="GO" id="GO:1901135">
    <property type="term" value="P:carbohydrate derivative metabolic process"/>
    <property type="evidence" value="ECO:0007669"/>
    <property type="project" value="InterPro"/>
</dbReference>
<proteinExistence type="predicted"/>
<dbReference type="GO" id="GO:0097367">
    <property type="term" value="F:carbohydrate derivative binding"/>
    <property type="evidence" value="ECO:0007669"/>
    <property type="project" value="InterPro"/>
</dbReference>
<dbReference type="InterPro" id="IPR046348">
    <property type="entry name" value="SIS_dom_sf"/>
</dbReference>
<dbReference type="Pfam" id="PF13580">
    <property type="entry name" value="SIS_2"/>
    <property type="match status" value="1"/>
</dbReference>
<dbReference type="EMBL" id="VFMN01000001">
    <property type="protein sequence ID" value="TQJ07787.1"/>
    <property type="molecule type" value="Genomic_DNA"/>
</dbReference>
<dbReference type="RefSeq" id="WP_141847053.1">
    <property type="nucleotide sequence ID" value="NZ_BAAAPR010000024.1"/>
</dbReference>
<dbReference type="PROSITE" id="PS51464">
    <property type="entry name" value="SIS"/>
    <property type="match status" value="1"/>
</dbReference>
<accession>A0A542DXI4</accession>
<dbReference type="OrthoDB" id="9813831at2"/>
<organism evidence="2 3">
    <name type="scientific">Lapillicoccus jejuensis</name>
    <dbReference type="NCBI Taxonomy" id="402171"/>
    <lineage>
        <taxon>Bacteria</taxon>
        <taxon>Bacillati</taxon>
        <taxon>Actinomycetota</taxon>
        <taxon>Actinomycetes</taxon>
        <taxon>Micrococcales</taxon>
        <taxon>Intrasporangiaceae</taxon>
        <taxon>Lapillicoccus</taxon>
    </lineage>
</organism>
<dbReference type="AlphaFoldDB" id="A0A542DXI4"/>
<keyword evidence="3" id="KW-1185">Reference proteome</keyword>
<reference evidence="2 3" key="1">
    <citation type="submission" date="2019-06" db="EMBL/GenBank/DDBJ databases">
        <title>Sequencing the genomes of 1000 actinobacteria strains.</title>
        <authorList>
            <person name="Klenk H.-P."/>
        </authorList>
    </citation>
    <scope>NUCLEOTIDE SEQUENCE [LARGE SCALE GENOMIC DNA]</scope>
    <source>
        <strain evidence="2 3">DSM 18607</strain>
    </source>
</reference>
<dbReference type="SUPFAM" id="SSF53697">
    <property type="entry name" value="SIS domain"/>
    <property type="match status" value="1"/>
</dbReference>
<dbReference type="Proteomes" id="UP000317893">
    <property type="component" value="Unassembled WGS sequence"/>
</dbReference>
<dbReference type="InterPro" id="IPR035472">
    <property type="entry name" value="RpiR-like_SIS"/>
</dbReference>
<dbReference type="CDD" id="cd05013">
    <property type="entry name" value="SIS_RpiR"/>
    <property type="match status" value="1"/>
</dbReference>
<name>A0A542DXI4_9MICO</name>
<sequence>MSTDPAPSTGTPSAPLPSAEAFAAAASAAVRDVAAAQRDGVARAAALVADCIAADGVLQAFGTGHSEAFAMEVAGRAGGFIPTNRLSLRDVALLDPEGKAVSNQFLERDPGTAEHIYAQAVGARPGDVFLIASNSGGNGSIVELARIVKDRGHPLVAVTSMQHTQGITSRHPSGRKLWELADVVLDNGAPYGDAVLPLPGGGAACGISSITAALLAQMVVADAIALLLERGVTPPVYLSANIPGGDEHNRGLEERYAGRLRRLL</sequence>
<evidence type="ECO:0000259" key="1">
    <source>
        <dbReference type="PROSITE" id="PS51464"/>
    </source>
</evidence>
<feature type="domain" description="SIS" evidence="1">
    <location>
        <begin position="48"/>
        <end position="234"/>
    </location>
</feature>
<dbReference type="Gene3D" id="3.40.50.10490">
    <property type="entry name" value="Glucose-6-phosphate isomerase like protein, domain 1"/>
    <property type="match status" value="1"/>
</dbReference>
<evidence type="ECO:0000313" key="2">
    <source>
        <dbReference type="EMBL" id="TQJ07787.1"/>
    </source>
</evidence>
<evidence type="ECO:0000313" key="3">
    <source>
        <dbReference type="Proteomes" id="UP000317893"/>
    </source>
</evidence>
<dbReference type="PANTHER" id="PTHR30390:SF7">
    <property type="entry name" value="PHOSPHOHEPTOSE ISOMERASE"/>
    <property type="match status" value="1"/>
</dbReference>
<protein>
    <submittedName>
        <fullName evidence="2">Putative phosphosugar-binding protein</fullName>
    </submittedName>
</protein>
<dbReference type="InterPro" id="IPR001347">
    <property type="entry name" value="SIS_dom"/>
</dbReference>
<dbReference type="InterPro" id="IPR050099">
    <property type="entry name" value="SIS_GmhA/DiaA_subfam"/>
</dbReference>